<protein>
    <submittedName>
        <fullName evidence="1">Uncharacterized protein</fullName>
    </submittedName>
</protein>
<evidence type="ECO:0000313" key="1">
    <source>
        <dbReference type="EMBL" id="GFY35398.1"/>
    </source>
</evidence>
<dbReference type="AlphaFoldDB" id="A0A8X6WHY1"/>
<proteinExistence type="predicted"/>
<keyword evidence="2" id="KW-1185">Reference proteome</keyword>
<name>A0A8X6WHY1_TRICX</name>
<gene>
    <name evidence="1" type="ORF">TNCV_194911</name>
</gene>
<dbReference type="Proteomes" id="UP000887159">
    <property type="component" value="Unassembled WGS sequence"/>
</dbReference>
<reference evidence="1" key="1">
    <citation type="submission" date="2020-08" db="EMBL/GenBank/DDBJ databases">
        <title>Multicomponent nature underlies the extraordinary mechanical properties of spider dragline silk.</title>
        <authorList>
            <person name="Kono N."/>
            <person name="Nakamura H."/>
            <person name="Mori M."/>
            <person name="Yoshida Y."/>
            <person name="Ohtoshi R."/>
            <person name="Malay A.D."/>
            <person name="Moran D.A.P."/>
            <person name="Tomita M."/>
            <person name="Numata K."/>
            <person name="Arakawa K."/>
        </authorList>
    </citation>
    <scope>NUCLEOTIDE SEQUENCE</scope>
</reference>
<dbReference type="EMBL" id="BMAU01021432">
    <property type="protein sequence ID" value="GFY35398.1"/>
    <property type="molecule type" value="Genomic_DNA"/>
</dbReference>
<organism evidence="1 2">
    <name type="scientific">Trichonephila clavipes</name>
    <name type="common">Golden silk orbweaver</name>
    <name type="synonym">Nephila clavipes</name>
    <dbReference type="NCBI Taxonomy" id="2585209"/>
    <lineage>
        <taxon>Eukaryota</taxon>
        <taxon>Metazoa</taxon>
        <taxon>Ecdysozoa</taxon>
        <taxon>Arthropoda</taxon>
        <taxon>Chelicerata</taxon>
        <taxon>Arachnida</taxon>
        <taxon>Araneae</taxon>
        <taxon>Araneomorphae</taxon>
        <taxon>Entelegynae</taxon>
        <taxon>Araneoidea</taxon>
        <taxon>Nephilidae</taxon>
        <taxon>Trichonephila</taxon>
    </lineage>
</organism>
<sequence>MNPGCQSSGSRAQMDAQLTRIFLHGWNEEMDRAIEQMCSYQMTAVPCAVDLGHYTRAKASQSQQCAEDRCHVGNETMILAEFGGTFNLYFRTSR</sequence>
<accession>A0A8X6WHY1</accession>
<evidence type="ECO:0000313" key="2">
    <source>
        <dbReference type="Proteomes" id="UP000887159"/>
    </source>
</evidence>
<comment type="caution">
    <text evidence="1">The sequence shown here is derived from an EMBL/GenBank/DDBJ whole genome shotgun (WGS) entry which is preliminary data.</text>
</comment>